<reference evidence="1 2" key="1">
    <citation type="journal article" date="2009" name="Nat. Genet.">
        <title>The genome of the cucumber, Cucumis sativus L.</title>
        <authorList>
            <person name="Huang S."/>
            <person name="Li R."/>
            <person name="Zhang Z."/>
            <person name="Li L."/>
            <person name="Gu X."/>
            <person name="Fan W."/>
            <person name="Lucas W.J."/>
            <person name="Wang X."/>
            <person name="Xie B."/>
            <person name="Ni P."/>
            <person name="Ren Y."/>
            <person name="Zhu H."/>
            <person name="Li J."/>
            <person name="Lin K."/>
            <person name="Jin W."/>
            <person name="Fei Z."/>
            <person name="Li G."/>
            <person name="Staub J."/>
            <person name="Kilian A."/>
            <person name="van der Vossen E.A."/>
            <person name="Wu Y."/>
            <person name="Guo J."/>
            <person name="He J."/>
            <person name="Jia Z."/>
            <person name="Ren Y."/>
            <person name="Tian G."/>
            <person name="Lu Y."/>
            <person name="Ruan J."/>
            <person name="Qian W."/>
            <person name="Wang M."/>
            <person name="Huang Q."/>
            <person name="Li B."/>
            <person name="Xuan Z."/>
            <person name="Cao J."/>
            <person name="Asan"/>
            <person name="Wu Z."/>
            <person name="Zhang J."/>
            <person name="Cai Q."/>
            <person name="Bai Y."/>
            <person name="Zhao B."/>
            <person name="Han Y."/>
            <person name="Li Y."/>
            <person name="Li X."/>
            <person name="Wang S."/>
            <person name="Shi Q."/>
            <person name="Liu S."/>
            <person name="Cho W.K."/>
            <person name="Kim J.Y."/>
            <person name="Xu Y."/>
            <person name="Heller-Uszynska K."/>
            <person name="Miao H."/>
            <person name="Cheng Z."/>
            <person name="Zhang S."/>
            <person name="Wu J."/>
            <person name="Yang Y."/>
            <person name="Kang H."/>
            <person name="Li M."/>
            <person name="Liang H."/>
            <person name="Ren X."/>
            <person name="Shi Z."/>
            <person name="Wen M."/>
            <person name="Jian M."/>
            <person name="Yang H."/>
            <person name="Zhang G."/>
            <person name="Yang Z."/>
            <person name="Chen R."/>
            <person name="Liu S."/>
            <person name="Li J."/>
            <person name="Ma L."/>
            <person name="Liu H."/>
            <person name="Zhou Y."/>
            <person name="Zhao J."/>
            <person name="Fang X."/>
            <person name="Li G."/>
            <person name="Fang L."/>
            <person name="Li Y."/>
            <person name="Liu D."/>
            <person name="Zheng H."/>
            <person name="Zhang Y."/>
            <person name="Qin N."/>
            <person name="Li Z."/>
            <person name="Yang G."/>
            <person name="Yang S."/>
            <person name="Bolund L."/>
            <person name="Kristiansen K."/>
            <person name="Zheng H."/>
            <person name="Li S."/>
            <person name="Zhang X."/>
            <person name="Yang H."/>
            <person name="Wang J."/>
            <person name="Sun R."/>
            <person name="Zhang B."/>
            <person name="Jiang S."/>
            <person name="Wang J."/>
            <person name="Du Y."/>
            <person name="Li S."/>
        </authorList>
    </citation>
    <scope>NUCLEOTIDE SEQUENCE [LARGE SCALE GENOMIC DNA]</scope>
    <source>
        <strain evidence="2">cv. 9930</strain>
    </source>
</reference>
<dbReference type="AlphaFoldDB" id="A0A0A0LPK0"/>
<keyword evidence="2" id="KW-1185">Reference proteome</keyword>
<proteinExistence type="predicted"/>
<reference evidence="1 2" key="2">
    <citation type="journal article" date="2009" name="PLoS ONE">
        <title>An integrated genetic and cytogenetic map of the cucumber genome.</title>
        <authorList>
            <person name="Ren Y."/>
            <person name="Zhang Z."/>
            <person name="Liu J."/>
            <person name="Staub J.E."/>
            <person name="Han Y."/>
            <person name="Cheng Z."/>
            <person name="Li X."/>
            <person name="Lu J."/>
            <person name="Miao H."/>
            <person name="Kang H."/>
            <person name="Xie B."/>
            <person name="Gu X."/>
            <person name="Wang X."/>
            <person name="Du Y."/>
            <person name="Jin W."/>
            <person name="Huang S."/>
        </authorList>
    </citation>
    <scope>NUCLEOTIDE SEQUENCE [LARGE SCALE GENOMIC DNA]</scope>
    <source>
        <strain evidence="2">cv. 9930</strain>
    </source>
</reference>
<reference evidence="1 2" key="4">
    <citation type="journal article" date="2011" name="BMC Genomics">
        <title>RNA-Seq improves annotation of protein-coding genes in the cucumber genome.</title>
        <authorList>
            <person name="Li Z."/>
            <person name="Zhang Z."/>
            <person name="Yan P."/>
            <person name="Huang S."/>
            <person name="Fei Z."/>
            <person name="Lin K."/>
        </authorList>
    </citation>
    <scope>NUCLEOTIDE SEQUENCE [LARGE SCALE GENOMIC DNA]</scope>
    <source>
        <strain evidence="2">cv. 9930</strain>
    </source>
</reference>
<dbReference type="Gramene" id="KGN63738">
    <property type="protein sequence ID" value="KGN63738"/>
    <property type="gene ID" value="Csa_1G014350"/>
</dbReference>
<accession>A0A0A0LPK0</accession>
<evidence type="ECO:0000313" key="1">
    <source>
        <dbReference type="EMBL" id="KGN63738.1"/>
    </source>
</evidence>
<dbReference type="EMBL" id="CM002922">
    <property type="protein sequence ID" value="KGN63738.1"/>
    <property type="molecule type" value="Genomic_DNA"/>
</dbReference>
<reference evidence="1 2" key="3">
    <citation type="journal article" date="2010" name="BMC Genomics">
        <title>Transcriptome sequencing and comparative analysis of cucumber flowers with different sex types.</title>
        <authorList>
            <person name="Guo S."/>
            <person name="Zheng Y."/>
            <person name="Joung J.G."/>
            <person name="Liu S."/>
            <person name="Zhang Z."/>
            <person name="Crasta O.R."/>
            <person name="Sobral B.W."/>
            <person name="Xu Y."/>
            <person name="Huang S."/>
            <person name="Fei Z."/>
        </authorList>
    </citation>
    <scope>NUCLEOTIDE SEQUENCE [LARGE SCALE GENOMIC DNA]</scope>
    <source>
        <strain evidence="2">cv. 9930</strain>
    </source>
</reference>
<sequence length="78" mass="8726">MDIRIQVATYDEKKSQGGGAGRLAGVLTSTSKFSQFLIQILSSLLLLQIRTKFFALISDLDHFQFLKFTTKSKDGILE</sequence>
<gene>
    <name evidence="1" type="ORF">Csa_1G014350</name>
</gene>
<name>A0A0A0LPK0_CUCSA</name>
<protein>
    <submittedName>
        <fullName evidence="1">Uncharacterized protein</fullName>
    </submittedName>
</protein>
<evidence type="ECO:0000313" key="2">
    <source>
        <dbReference type="Proteomes" id="UP000029981"/>
    </source>
</evidence>
<dbReference type="Proteomes" id="UP000029981">
    <property type="component" value="Chromosome 1"/>
</dbReference>
<organism evidence="1 2">
    <name type="scientific">Cucumis sativus</name>
    <name type="common">Cucumber</name>
    <dbReference type="NCBI Taxonomy" id="3659"/>
    <lineage>
        <taxon>Eukaryota</taxon>
        <taxon>Viridiplantae</taxon>
        <taxon>Streptophyta</taxon>
        <taxon>Embryophyta</taxon>
        <taxon>Tracheophyta</taxon>
        <taxon>Spermatophyta</taxon>
        <taxon>Magnoliopsida</taxon>
        <taxon>eudicotyledons</taxon>
        <taxon>Gunneridae</taxon>
        <taxon>Pentapetalae</taxon>
        <taxon>rosids</taxon>
        <taxon>fabids</taxon>
        <taxon>Cucurbitales</taxon>
        <taxon>Cucurbitaceae</taxon>
        <taxon>Benincaseae</taxon>
        <taxon>Cucumis</taxon>
    </lineage>
</organism>